<evidence type="ECO:0000256" key="2">
    <source>
        <dbReference type="ARBA" id="ARBA00022525"/>
    </source>
</evidence>
<dbReference type="EMBL" id="JARPWY010000136">
    <property type="protein sequence ID" value="MDT2517012.1"/>
    <property type="molecule type" value="Genomic_DNA"/>
</dbReference>
<feature type="domain" description="Gram-positive cocci surface proteins LPxTG" evidence="7">
    <location>
        <begin position="132"/>
        <end position="174"/>
    </location>
</feature>
<keyword evidence="6" id="KW-1133">Transmembrane helix</keyword>
<organism evidence="9 11">
    <name type="scientific">Enterococcus avium</name>
    <name type="common">Streptococcus avium</name>
    <dbReference type="NCBI Taxonomy" id="33945"/>
    <lineage>
        <taxon>Bacteria</taxon>
        <taxon>Bacillati</taxon>
        <taxon>Bacillota</taxon>
        <taxon>Bacilli</taxon>
        <taxon>Lactobacillales</taxon>
        <taxon>Enterococcaceae</taxon>
        <taxon>Enterococcus</taxon>
    </lineage>
</organism>
<keyword evidence="3" id="KW-0732">Signal</keyword>
<sequence>MHTVTFTSIVMKNLATGEITNGDWVATNDDTTFDEVKSPEIDGYVVDKKVVEEVKDVEADDKDLEETVTYKKLASAPSNEEPSDSTTPSSEETTPTTDSTTASSESKDKTTTAVPKSSGGGTTNQATITTKTSTSSKTLPSTGEKVRHYLTWFGGFAVAAAAILGVLVNRSKRKAK</sequence>
<dbReference type="Gene3D" id="2.60.40.4300">
    <property type="match status" value="1"/>
</dbReference>
<keyword evidence="6" id="KW-0472">Membrane</keyword>
<name>A0AAJ2MKD9_ENTAV</name>
<dbReference type="AlphaFoldDB" id="A0AAJ2MKD9"/>
<protein>
    <submittedName>
        <fullName evidence="9">LPXTG cell wall anchor domain-containing protein</fullName>
    </submittedName>
</protein>
<dbReference type="InterPro" id="IPR019931">
    <property type="entry name" value="LPXTG_anchor"/>
</dbReference>
<evidence type="ECO:0000259" key="7">
    <source>
        <dbReference type="Pfam" id="PF00746"/>
    </source>
</evidence>
<evidence type="ECO:0000256" key="4">
    <source>
        <dbReference type="ARBA" id="ARBA00023088"/>
    </source>
</evidence>
<evidence type="ECO:0000256" key="3">
    <source>
        <dbReference type="ARBA" id="ARBA00022729"/>
    </source>
</evidence>
<dbReference type="Proteomes" id="UP001260773">
    <property type="component" value="Unassembled WGS sequence"/>
</dbReference>
<comment type="caution">
    <text evidence="9">The sequence shown here is derived from an EMBL/GenBank/DDBJ whole genome shotgun (WGS) entry which is preliminary data.</text>
</comment>
<gene>
    <name evidence="9" type="ORF">P7D43_22185</name>
    <name evidence="10" type="ORF">P7D79_22575</name>
</gene>
<feature type="compositionally biased region" description="Low complexity" evidence="5">
    <location>
        <begin position="123"/>
        <end position="142"/>
    </location>
</feature>
<evidence type="ECO:0000256" key="6">
    <source>
        <dbReference type="SAM" id="Phobius"/>
    </source>
</evidence>
<evidence type="ECO:0000259" key="8">
    <source>
        <dbReference type="Pfam" id="PF17966"/>
    </source>
</evidence>
<dbReference type="EMBL" id="JARPWH010000176">
    <property type="protein sequence ID" value="MDT2405083.1"/>
    <property type="molecule type" value="Genomic_DNA"/>
</dbReference>
<evidence type="ECO:0000256" key="5">
    <source>
        <dbReference type="SAM" id="MobiDB-lite"/>
    </source>
</evidence>
<evidence type="ECO:0000313" key="10">
    <source>
        <dbReference type="EMBL" id="MDT2517012.1"/>
    </source>
</evidence>
<accession>A0AAJ2MKD9</accession>
<reference evidence="9 12" key="1">
    <citation type="submission" date="2023-03" db="EMBL/GenBank/DDBJ databases">
        <authorList>
            <person name="Shen W."/>
            <person name="Cai J."/>
        </authorList>
    </citation>
    <scope>NUCLEOTIDE SEQUENCE</scope>
    <source>
        <strain evidence="9">P33-2</strain>
        <strain evidence="10 12">Y2</strain>
    </source>
</reference>
<feature type="domain" description="Mub B2-like" evidence="8">
    <location>
        <begin position="2"/>
        <end position="73"/>
    </location>
</feature>
<proteinExistence type="predicted"/>
<keyword evidence="6" id="KW-0812">Transmembrane</keyword>
<evidence type="ECO:0000313" key="9">
    <source>
        <dbReference type="EMBL" id="MDT2405083.1"/>
    </source>
</evidence>
<feature type="region of interest" description="Disordered" evidence="5">
    <location>
        <begin position="60"/>
        <end position="142"/>
    </location>
</feature>
<dbReference type="Proteomes" id="UP001264335">
    <property type="component" value="Unassembled WGS sequence"/>
</dbReference>
<dbReference type="Pfam" id="PF17966">
    <property type="entry name" value="Muc_B2"/>
    <property type="match status" value="1"/>
</dbReference>
<evidence type="ECO:0000313" key="11">
    <source>
        <dbReference type="Proteomes" id="UP001260773"/>
    </source>
</evidence>
<feature type="transmembrane region" description="Helical" evidence="6">
    <location>
        <begin position="149"/>
        <end position="168"/>
    </location>
</feature>
<feature type="compositionally biased region" description="Low complexity" evidence="5">
    <location>
        <begin position="84"/>
        <end position="104"/>
    </location>
</feature>
<keyword evidence="2" id="KW-0964">Secreted</keyword>
<dbReference type="Pfam" id="PF00746">
    <property type="entry name" value="Gram_pos_anchor"/>
    <property type="match status" value="1"/>
</dbReference>
<dbReference type="NCBIfam" id="TIGR01167">
    <property type="entry name" value="LPXTG_anchor"/>
    <property type="match status" value="1"/>
</dbReference>
<evidence type="ECO:0000313" key="12">
    <source>
        <dbReference type="Proteomes" id="UP001264335"/>
    </source>
</evidence>
<evidence type="ECO:0000256" key="1">
    <source>
        <dbReference type="ARBA" id="ARBA00022512"/>
    </source>
</evidence>
<keyword evidence="4" id="KW-0572">Peptidoglycan-anchor</keyword>
<dbReference type="InterPro" id="IPR041495">
    <property type="entry name" value="Mub_B2"/>
</dbReference>
<keyword evidence="1" id="KW-0134">Cell wall</keyword>
<dbReference type="RefSeq" id="WP_082158233.1">
    <property type="nucleotide sequence ID" value="NZ_JADPDV010000264.1"/>
</dbReference>